<comment type="caution">
    <text evidence="1">The sequence shown here is derived from an EMBL/GenBank/DDBJ whole genome shotgun (WGS) entry which is preliminary data.</text>
</comment>
<protein>
    <submittedName>
        <fullName evidence="1">Uncharacterized protein</fullName>
    </submittedName>
</protein>
<sequence length="159" mass="17186">MSESVTVLTDELLYGLAIAVPNVLLHTTDANSGDPTSSIKSRVHAVNRSTQRYVILERRSSLMMNMASMSDVSMTLFAPGTVPTIYGTAMLVSDALLEVPFKLVRFDHEIAYIGDAISGGACLSGASEVEKRMMIEQAADKLDGQVFAAYLEKSLVTIH</sequence>
<evidence type="ECO:0000313" key="1">
    <source>
        <dbReference type="EMBL" id="REE93011.1"/>
    </source>
</evidence>
<dbReference type="RefSeq" id="WP_116187471.1">
    <property type="nucleotide sequence ID" value="NZ_QTTN01000002.1"/>
</dbReference>
<reference evidence="1 2" key="1">
    <citation type="submission" date="2018-08" db="EMBL/GenBank/DDBJ databases">
        <title>Genomic Encyclopedia of Type Strains, Phase III (KMG-III): the genomes of soil and plant-associated and newly described type strains.</title>
        <authorList>
            <person name="Whitman W."/>
        </authorList>
    </citation>
    <scope>NUCLEOTIDE SEQUENCE [LARGE SCALE GENOMIC DNA]</scope>
    <source>
        <strain evidence="1 2">CGMCC 1.10966</strain>
    </source>
</reference>
<dbReference type="Gene3D" id="2.30.110.10">
    <property type="entry name" value="Electron Transport, Fmn-binding Protein, Chain A"/>
    <property type="match status" value="1"/>
</dbReference>
<dbReference type="OrthoDB" id="2381603at2"/>
<accession>A0A3D9SQP6</accession>
<dbReference type="AlphaFoldDB" id="A0A3D9SQP6"/>
<dbReference type="Proteomes" id="UP000256304">
    <property type="component" value="Unassembled WGS sequence"/>
</dbReference>
<keyword evidence="2" id="KW-1185">Reference proteome</keyword>
<organism evidence="1 2">
    <name type="scientific">Paenibacillus taihuensis</name>
    <dbReference type="NCBI Taxonomy" id="1156355"/>
    <lineage>
        <taxon>Bacteria</taxon>
        <taxon>Bacillati</taxon>
        <taxon>Bacillota</taxon>
        <taxon>Bacilli</taxon>
        <taxon>Bacillales</taxon>
        <taxon>Paenibacillaceae</taxon>
        <taxon>Paenibacillus</taxon>
    </lineage>
</organism>
<proteinExistence type="predicted"/>
<dbReference type="InterPro" id="IPR012349">
    <property type="entry name" value="Split_barrel_FMN-bd"/>
</dbReference>
<evidence type="ECO:0000313" key="2">
    <source>
        <dbReference type="Proteomes" id="UP000256304"/>
    </source>
</evidence>
<name>A0A3D9SQP6_9BACL</name>
<dbReference type="EMBL" id="QTTN01000002">
    <property type="protein sequence ID" value="REE93011.1"/>
    <property type="molecule type" value="Genomic_DNA"/>
</dbReference>
<gene>
    <name evidence="1" type="ORF">A8990_10295</name>
</gene>